<dbReference type="PANTHER" id="PTHR42831">
    <property type="entry name" value="FE-S PROTEIN MATURATION AUXILIARY FACTOR YITW"/>
    <property type="match status" value="1"/>
</dbReference>
<protein>
    <submittedName>
        <fullName evidence="3">1,2-phenylacetyl-CoA epoxidase subunit PaaD</fullName>
    </submittedName>
</protein>
<comment type="caution">
    <text evidence="3">The sequence shown here is derived from an EMBL/GenBank/DDBJ whole genome shotgun (WGS) entry which is preliminary data.</text>
</comment>
<proteinExistence type="predicted"/>
<feature type="domain" description="PaaD zinc beta ribbon" evidence="2">
    <location>
        <begin position="149"/>
        <end position="195"/>
    </location>
</feature>
<evidence type="ECO:0000313" key="3">
    <source>
        <dbReference type="EMBL" id="MFG6449299.1"/>
    </source>
</evidence>
<dbReference type="NCBIfam" id="TIGR02159">
    <property type="entry name" value="PA_CoA_Oxy4"/>
    <property type="match status" value="1"/>
</dbReference>
<dbReference type="InterPro" id="IPR052339">
    <property type="entry name" value="Fe-S_Maturation_MIP18"/>
</dbReference>
<sequence>MAAVSILPTPGLVPVAAPRVAAAWEALRGVMDPEVPVISLVELGIVREVRELHLSAADAHDAAAEPVLEVVLTPTYSGCPATELIQQLVQEALAPWGPVRISLQRAPAWTTDWIDPQGLEKLRAYGIAPPGPARCGTAAASAEQPLRFHRRASAAALACPRCGSHHTEQLSAFGSTACKALHRCLSCLEPFEHFKPI</sequence>
<dbReference type="PANTHER" id="PTHR42831:SF3">
    <property type="entry name" value="1,2-PHENYLACETYL-COA EPOXIDASE, SUBUNIT D-RELATED"/>
    <property type="match status" value="1"/>
</dbReference>
<dbReference type="InterPro" id="IPR011883">
    <property type="entry name" value="PaaD-like"/>
</dbReference>
<dbReference type="EMBL" id="JBIGHZ010000005">
    <property type="protein sequence ID" value="MFG6449299.1"/>
    <property type="molecule type" value="Genomic_DNA"/>
</dbReference>
<dbReference type="InterPro" id="IPR056572">
    <property type="entry name" value="Zn_ribbon_PaaD"/>
</dbReference>
<name>A0ABW7FY99_9BURK</name>
<evidence type="ECO:0000259" key="2">
    <source>
        <dbReference type="Pfam" id="PF23451"/>
    </source>
</evidence>
<dbReference type="SUPFAM" id="SSF117916">
    <property type="entry name" value="Fe-S cluster assembly (FSCA) domain-like"/>
    <property type="match status" value="1"/>
</dbReference>
<accession>A0ABW7FY99</accession>
<reference evidence="3 4" key="1">
    <citation type="submission" date="2024-08" db="EMBL/GenBank/DDBJ databases">
        <authorList>
            <person name="Lu H."/>
        </authorList>
    </citation>
    <scope>NUCLEOTIDE SEQUENCE [LARGE SCALE GENOMIC DNA]</scope>
    <source>
        <strain evidence="3 4">BYS180W</strain>
    </source>
</reference>
<gene>
    <name evidence="3" type="primary">paaD</name>
    <name evidence="3" type="ORF">ACG0Z6_13805</name>
</gene>
<feature type="domain" description="MIP18 family-like" evidence="1">
    <location>
        <begin position="22"/>
        <end position="94"/>
    </location>
</feature>
<dbReference type="Pfam" id="PF23451">
    <property type="entry name" value="Zn_ribbon_PaaD"/>
    <property type="match status" value="1"/>
</dbReference>
<keyword evidence="4" id="KW-1185">Reference proteome</keyword>
<evidence type="ECO:0000313" key="4">
    <source>
        <dbReference type="Proteomes" id="UP001606099"/>
    </source>
</evidence>
<dbReference type="Pfam" id="PF01883">
    <property type="entry name" value="FeS_assembly_P"/>
    <property type="match status" value="1"/>
</dbReference>
<evidence type="ECO:0000259" key="1">
    <source>
        <dbReference type="Pfam" id="PF01883"/>
    </source>
</evidence>
<dbReference type="Gene3D" id="3.30.300.130">
    <property type="entry name" value="Fe-S cluster assembly (FSCA)"/>
    <property type="match status" value="1"/>
</dbReference>
<dbReference type="RefSeq" id="WP_394462349.1">
    <property type="nucleotide sequence ID" value="NZ_JBIGHZ010000005.1"/>
</dbReference>
<dbReference type="Proteomes" id="UP001606099">
    <property type="component" value="Unassembled WGS sequence"/>
</dbReference>
<dbReference type="InterPro" id="IPR034904">
    <property type="entry name" value="FSCA_dom_sf"/>
</dbReference>
<organism evidence="3 4">
    <name type="scientific">Roseateles rivi</name>
    <dbReference type="NCBI Taxonomy" id="3299028"/>
    <lineage>
        <taxon>Bacteria</taxon>
        <taxon>Pseudomonadati</taxon>
        <taxon>Pseudomonadota</taxon>
        <taxon>Betaproteobacteria</taxon>
        <taxon>Burkholderiales</taxon>
        <taxon>Sphaerotilaceae</taxon>
        <taxon>Roseateles</taxon>
    </lineage>
</organism>
<dbReference type="InterPro" id="IPR002744">
    <property type="entry name" value="MIP18-like"/>
</dbReference>